<dbReference type="Proteomes" id="UP000466307">
    <property type="component" value="Unassembled WGS sequence"/>
</dbReference>
<dbReference type="Gene3D" id="3.30.110.170">
    <property type="entry name" value="Protein of unknown function (DUF541), domain 1"/>
    <property type="match status" value="1"/>
</dbReference>
<evidence type="ECO:0000313" key="2">
    <source>
        <dbReference type="Proteomes" id="UP000466307"/>
    </source>
</evidence>
<comment type="caution">
    <text evidence="1">The sequence shown here is derived from an EMBL/GenBank/DDBJ whole genome shotgun (WGS) entry which is preliminary data.</text>
</comment>
<dbReference type="InterPro" id="IPR007497">
    <property type="entry name" value="SIMPL/DUF541"/>
</dbReference>
<accession>A0A7K3LU08</accession>
<name>A0A7K3LU08_9ACTN</name>
<dbReference type="PANTHER" id="PTHR34387">
    <property type="entry name" value="SLR1258 PROTEIN"/>
    <property type="match status" value="1"/>
</dbReference>
<dbReference type="AlphaFoldDB" id="A0A7K3LU08"/>
<evidence type="ECO:0000313" key="1">
    <source>
        <dbReference type="EMBL" id="NDK91768.1"/>
    </source>
</evidence>
<protein>
    <submittedName>
        <fullName evidence="1">SIMPL domain-containing protein</fullName>
    </submittedName>
</protein>
<organism evidence="1 2">
    <name type="scientific">Gordonia desulfuricans</name>
    <dbReference type="NCBI Taxonomy" id="89051"/>
    <lineage>
        <taxon>Bacteria</taxon>
        <taxon>Bacillati</taxon>
        <taxon>Actinomycetota</taxon>
        <taxon>Actinomycetes</taxon>
        <taxon>Mycobacteriales</taxon>
        <taxon>Gordoniaceae</taxon>
        <taxon>Gordonia</taxon>
    </lineage>
</organism>
<proteinExistence type="predicted"/>
<reference evidence="1 2" key="1">
    <citation type="submission" date="2020-01" db="EMBL/GenBank/DDBJ databases">
        <title>Investigation of new actinobacteria for the biodesulphurisation of diesel fuel.</title>
        <authorList>
            <person name="Athi Narayanan S.M."/>
        </authorList>
    </citation>
    <scope>NUCLEOTIDE SEQUENCE [LARGE SCALE GENOMIC DNA]</scope>
    <source>
        <strain evidence="1 2">213E</strain>
    </source>
</reference>
<gene>
    <name evidence="1" type="ORF">GYA93_19650</name>
</gene>
<dbReference type="EMBL" id="JAADZU010000082">
    <property type="protein sequence ID" value="NDK91768.1"/>
    <property type="molecule type" value="Genomic_DNA"/>
</dbReference>
<keyword evidence="2" id="KW-1185">Reference proteome</keyword>
<dbReference type="Pfam" id="PF04402">
    <property type="entry name" value="SIMPL"/>
    <property type="match status" value="1"/>
</dbReference>
<dbReference type="GO" id="GO:0006974">
    <property type="term" value="P:DNA damage response"/>
    <property type="evidence" value="ECO:0007669"/>
    <property type="project" value="TreeGrafter"/>
</dbReference>
<sequence length="225" mass="24130">MPPLEIVVRGTARGKYAPERAIVSLSVGMSGEQRDSVYNRAVEVRSRLAAELDDHVARQVAVRWTGDSVWVRSYRPTDRDGRLQPPAYATDFGVEAEFTDFEALSRFIDSWAVRDGVNVGTVRWKLRPESRLRHEADLRREAVADAVAKAQAYADAVGSGPVVAVALSDPGMLGDGPTARGGHSRVMAAPAGMPSDSVDLRADDIDIFVAVDARFVADGAGGPVG</sequence>
<dbReference type="PANTHER" id="PTHR34387:SF2">
    <property type="entry name" value="SLR1258 PROTEIN"/>
    <property type="match status" value="1"/>
</dbReference>
<dbReference type="InterPro" id="IPR052022">
    <property type="entry name" value="26kDa_periplasmic_antigen"/>
</dbReference>
<dbReference type="Gene3D" id="3.30.70.2970">
    <property type="entry name" value="Protein of unknown function (DUF541), domain 2"/>
    <property type="match status" value="1"/>
</dbReference>
<dbReference type="RefSeq" id="WP_059036603.1">
    <property type="nucleotide sequence ID" value="NZ_JAADZU010000082.1"/>
</dbReference>